<evidence type="ECO:0000259" key="1">
    <source>
        <dbReference type="Pfam" id="PF00144"/>
    </source>
</evidence>
<dbReference type="GeneID" id="85492561"/>
<dbReference type="AlphaFoldDB" id="A0AA48I6E3"/>
<dbReference type="Proteomes" id="UP001233271">
    <property type="component" value="Chromosome 2"/>
</dbReference>
<sequence length="419" mass="46217">MPAPKPPPHLTQEGKRALDAWLKAEVAKGEHPAMFAIVATSSEVLYEGVRGDRVFGQPEKGRVDWDTTLQLWSMTKLVTSVACLQLMEAGKVDVDDGQLIETILPELAKQPILLGYEGDKPVFKKRTLPLTLRHLLTHTCGSTYTLEGTPLAKWAAQTGHRSWLAKGAKLDSITRPLLFEPGTAFEYGHGIDWAGLLVERVSGLTLEDYFRRHIWSHVPGECRSMTFYPTPRSKRRMMGMHGRVGGKVVPDPGWRDVTVWHAMDIKFRFGGAGLIGTARDYTAFLQHLLACYQGRQGVVRPETAALLFEDALPKGGTCRTDLGRTLHELGFSLPGWRTGEEVTHSLAMCVNTADSPNGRRAGSVTWGGAAKTQQWIDPSTGIVAFFGTQLLELDGRPFGRELDAFERKVYGALEVGAKL</sequence>
<dbReference type="InterPro" id="IPR001466">
    <property type="entry name" value="Beta-lactam-related"/>
</dbReference>
<keyword evidence="3" id="KW-1185">Reference proteome</keyword>
<dbReference type="Pfam" id="PF00144">
    <property type="entry name" value="Beta-lactamase"/>
    <property type="match status" value="1"/>
</dbReference>
<organism evidence="2 3">
    <name type="scientific">Cutaneotrichosporon cavernicola</name>
    <dbReference type="NCBI Taxonomy" id="279322"/>
    <lineage>
        <taxon>Eukaryota</taxon>
        <taxon>Fungi</taxon>
        <taxon>Dikarya</taxon>
        <taxon>Basidiomycota</taxon>
        <taxon>Agaricomycotina</taxon>
        <taxon>Tremellomycetes</taxon>
        <taxon>Trichosporonales</taxon>
        <taxon>Trichosporonaceae</taxon>
        <taxon>Cutaneotrichosporon</taxon>
    </lineage>
</organism>
<dbReference type="InterPro" id="IPR050789">
    <property type="entry name" value="Diverse_Enzym_Activities"/>
</dbReference>
<dbReference type="PANTHER" id="PTHR43283:SF3">
    <property type="entry name" value="BETA-LACTAMASE FAMILY PROTEIN (AFU_ORTHOLOGUE AFUA_5G07500)"/>
    <property type="match status" value="1"/>
</dbReference>
<proteinExistence type="predicted"/>
<evidence type="ECO:0000313" key="3">
    <source>
        <dbReference type="Proteomes" id="UP001233271"/>
    </source>
</evidence>
<name>A0AA48I6E3_9TREE</name>
<dbReference type="Gene3D" id="3.40.710.10">
    <property type="entry name" value="DD-peptidase/beta-lactamase superfamily"/>
    <property type="match status" value="1"/>
</dbReference>
<dbReference type="InterPro" id="IPR012338">
    <property type="entry name" value="Beta-lactam/transpept-like"/>
</dbReference>
<dbReference type="KEGG" id="ccac:CcaHIS019_0200520"/>
<feature type="domain" description="Beta-lactamase-related" evidence="1">
    <location>
        <begin position="18"/>
        <end position="390"/>
    </location>
</feature>
<dbReference type="RefSeq" id="XP_060453956.1">
    <property type="nucleotide sequence ID" value="XM_060597021.1"/>
</dbReference>
<dbReference type="SUPFAM" id="SSF56601">
    <property type="entry name" value="beta-lactamase/transpeptidase-like"/>
    <property type="match status" value="1"/>
</dbReference>
<reference evidence="2" key="1">
    <citation type="journal article" date="2023" name="BMC Genomics">
        <title>Chromosome-level genome assemblies of Cutaneotrichosporon spp. (Trichosporonales, Basidiomycota) reveal imbalanced evolution between nucleotide sequences and chromosome synteny.</title>
        <authorList>
            <person name="Kobayashi Y."/>
            <person name="Kayamori A."/>
            <person name="Aoki K."/>
            <person name="Shiwa Y."/>
            <person name="Matsutani M."/>
            <person name="Fujita N."/>
            <person name="Sugita T."/>
            <person name="Iwasaki W."/>
            <person name="Tanaka N."/>
            <person name="Takashima M."/>
        </authorList>
    </citation>
    <scope>NUCLEOTIDE SEQUENCE</scope>
    <source>
        <strain evidence="2">HIS019</strain>
    </source>
</reference>
<accession>A0AA48I6E3</accession>
<evidence type="ECO:0000313" key="2">
    <source>
        <dbReference type="EMBL" id="BEI88690.1"/>
    </source>
</evidence>
<gene>
    <name evidence="2" type="ORF">CcaverHIS019_0200520</name>
</gene>
<protein>
    <recommendedName>
        <fullName evidence="1">Beta-lactamase-related domain-containing protein</fullName>
    </recommendedName>
</protein>
<dbReference type="PANTHER" id="PTHR43283">
    <property type="entry name" value="BETA-LACTAMASE-RELATED"/>
    <property type="match status" value="1"/>
</dbReference>
<dbReference type="EMBL" id="AP028213">
    <property type="protein sequence ID" value="BEI88690.1"/>
    <property type="molecule type" value="Genomic_DNA"/>
</dbReference>